<feature type="domain" description="Ice-binding protein C-terminal" evidence="2">
    <location>
        <begin position="189"/>
        <end position="212"/>
    </location>
</feature>
<comment type="caution">
    <text evidence="3">The sequence shown here is derived from an EMBL/GenBank/DDBJ whole genome shotgun (WGS) entry which is preliminary data.</text>
</comment>
<dbReference type="RefSeq" id="WP_141354755.1">
    <property type="nucleotide sequence ID" value="NZ_BJNV01000089.1"/>
</dbReference>
<dbReference type="InterPro" id="IPR013424">
    <property type="entry name" value="Ice-binding_C"/>
</dbReference>
<gene>
    <name evidence="3" type="ORF">ZRA01_35320</name>
</gene>
<evidence type="ECO:0000259" key="2">
    <source>
        <dbReference type="Pfam" id="PF07589"/>
    </source>
</evidence>
<dbReference type="EMBL" id="BJNV01000089">
    <property type="protein sequence ID" value="GEC97459.1"/>
    <property type="molecule type" value="Genomic_DNA"/>
</dbReference>
<dbReference type="Proteomes" id="UP000318422">
    <property type="component" value="Unassembled WGS sequence"/>
</dbReference>
<proteinExistence type="predicted"/>
<dbReference type="OrthoDB" id="9255716at2"/>
<evidence type="ECO:0000256" key="1">
    <source>
        <dbReference type="SAM" id="SignalP"/>
    </source>
</evidence>
<feature type="chain" id="PRO_5021323969" description="Ice-binding protein C-terminal domain-containing protein" evidence="1">
    <location>
        <begin position="20"/>
        <end position="213"/>
    </location>
</feature>
<name>A0A4Y4D0I1_ZOORA</name>
<organism evidence="3 4">
    <name type="scientific">Zoogloea ramigera</name>
    <dbReference type="NCBI Taxonomy" id="350"/>
    <lineage>
        <taxon>Bacteria</taxon>
        <taxon>Pseudomonadati</taxon>
        <taxon>Pseudomonadota</taxon>
        <taxon>Betaproteobacteria</taxon>
        <taxon>Rhodocyclales</taxon>
        <taxon>Zoogloeaceae</taxon>
        <taxon>Zoogloea</taxon>
    </lineage>
</organism>
<reference evidence="3 4" key="1">
    <citation type="submission" date="2019-06" db="EMBL/GenBank/DDBJ databases">
        <title>Whole genome shotgun sequence of Zoogloea ramigera NBRC 15342.</title>
        <authorList>
            <person name="Hosoyama A."/>
            <person name="Uohara A."/>
            <person name="Ohji S."/>
            <person name="Ichikawa N."/>
        </authorList>
    </citation>
    <scope>NUCLEOTIDE SEQUENCE [LARGE SCALE GENOMIC DNA]</scope>
    <source>
        <strain evidence="3 4">NBRC 15342</strain>
    </source>
</reference>
<dbReference type="AlphaFoldDB" id="A0A4Y4D0I1"/>
<sequence>MKKHLLALALIAAAGAAQAGNAIIDSFDNGDQTIELDAANPTGTLTNGFRTLSSTLLSSSAPVSSSASVSFGILDITNGGGEDSTVTVQWNVGALSIPTGATDIGFLFKILESDGNPTDVAFSLNGTPIFSSAIPGNTTNADVSFTLSDPSLITSGGLLELVINGASGWDLSLDAFGVSWTDPVVPTNPIPEPASMALIGLGALGLAAIRRRK</sequence>
<dbReference type="Pfam" id="PF07589">
    <property type="entry name" value="PEP-CTERM"/>
    <property type="match status" value="1"/>
</dbReference>
<keyword evidence="4" id="KW-1185">Reference proteome</keyword>
<dbReference type="NCBIfam" id="TIGR02595">
    <property type="entry name" value="PEP_CTERM"/>
    <property type="match status" value="1"/>
</dbReference>
<feature type="signal peptide" evidence="1">
    <location>
        <begin position="1"/>
        <end position="19"/>
    </location>
</feature>
<evidence type="ECO:0000313" key="3">
    <source>
        <dbReference type="EMBL" id="GEC97459.1"/>
    </source>
</evidence>
<keyword evidence="1" id="KW-0732">Signal</keyword>
<evidence type="ECO:0000313" key="4">
    <source>
        <dbReference type="Proteomes" id="UP000318422"/>
    </source>
</evidence>
<accession>A0A4Y4D0I1</accession>
<protein>
    <recommendedName>
        <fullName evidence="2">Ice-binding protein C-terminal domain-containing protein</fullName>
    </recommendedName>
</protein>